<dbReference type="GO" id="GO:0031490">
    <property type="term" value="F:chromatin DNA binding"/>
    <property type="evidence" value="ECO:0007669"/>
    <property type="project" value="TreeGrafter"/>
</dbReference>
<dbReference type="CDD" id="cd21995">
    <property type="entry name" value="HMG-box_TOX-like"/>
    <property type="match status" value="1"/>
</dbReference>
<feature type="compositionally biased region" description="Basic residues" evidence="5">
    <location>
        <begin position="335"/>
        <end position="345"/>
    </location>
</feature>
<dbReference type="PANTHER" id="PTHR45781">
    <property type="entry name" value="AGAP000281-PA"/>
    <property type="match status" value="1"/>
</dbReference>
<dbReference type="PRINTS" id="PR00886">
    <property type="entry name" value="HIGHMOBLTY12"/>
</dbReference>
<keyword evidence="3 4" id="KW-0539">Nucleus</keyword>
<name>A0AAD4TX13_OVIAM</name>
<evidence type="ECO:0000313" key="7">
    <source>
        <dbReference type="EMBL" id="KAI4534217.1"/>
    </source>
</evidence>
<evidence type="ECO:0000259" key="6">
    <source>
        <dbReference type="PROSITE" id="PS50118"/>
    </source>
</evidence>
<gene>
    <name evidence="7" type="ORF">MG293_015077</name>
</gene>
<dbReference type="FunFam" id="1.10.30.10:FF:000005">
    <property type="entry name" value="TOX high mobility group box family member 3"/>
    <property type="match status" value="1"/>
</dbReference>
<comment type="caution">
    <text evidence="7">The sequence shown here is derived from an EMBL/GenBank/DDBJ whole genome shotgun (WGS) entry which is preliminary data.</text>
</comment>
<dbReference type="GO" id="GO:0005634">
    <property type="term" value="C:nucleus"/>
    <property type="evidence" value="ECO:0007669"/>
    <property type="project" value="UniProtKB-SubCell"/>
</dbReference>
<dbReference type="PROSITE" id="PS50118">
    <property type="entry name" value="HMG_BOX_2"/>
    <property type="match status" value="1"/>
</dbReference>
<dbReference type="Pfam" id="PF00505">
    <property type="entry name" value="HMG_box"/>
    <property type="match status" value="1"/>
</dbReference>
<dbReference type="SUPFAM" id="SSF47095">
    <property type="entry name" value="HMG-box"/>
    <property type="match status" value="1"/>
</dbReference>
<feature type="domain" description="HMG box" evidence="6">
    <location>
        <begin position="350"/>
        <end position="418"/>
    </location>
</feature>
<feature type="region of interest" description="Disordered" evidence="5">
    <location>
        <begin position="284"/>
        <end position="353"/>
    </location>
</feature>
<feature type="compositionally biased region" description="Low complexity" evidence="5">
    <location>
        <begin position="441"/>
        <end position="454"/>
    </location>
</feature>
<dbReference type="PANTHER" id="PTHR45781:SF3">
    <property type="entry name" value="TOX HIGH MOBILITY GROUP BOX FAMILY MEMBER 3"/>
    <property type="match status" value="1"/>
</dbReference>
<sequence>MDVRFYPAAAGDPAGLDFAQCLGYYGYSKEEGCRKDTCVYCGARLNNFERTGGVGGAVLGEDGSDFFVWDLTRGCEGGGREEGFELRRGKKSFAGVSINEAKGSMLLSTCSVFSESTKYMFVSLFGNNNNYMNMAEANNAFFAASEQTFHTPSLGDEEFEIPPITPPPESDPALGMPDVLLPFQGLSDPLPSQGSEFTPQFPPQSLDLPSITISRNLVEQDGVLHSSGLHMDQSHTQVSQYRQDPSVIMRSIVHMTDAARSGIMPPAQLTTINQSQLSAQLGLNLGGASVPHTSPSPPASKSATPSPSSSINEEDADESNRAIGEKRAAPDSGKKPKTPKKKKKKDPNEPQKPVSAYALFFRDTQAAIKGQNPNATFGEVSKIVASMWDSLGEEQKQVYKRKTEAAKKEYLKALAAYRASLVSKHSPVTSQITSPIPALGSPQPASQQHPSQIQSQTQTQVLSQIFACFFFLVSLPCFQGSTVININSKILARRAELSGTENLQDVSLKQYKSQVWIMSKWFFAFFLLFHIVPMTNEAKGLASPPMFPEMQQHPTTDAEDVCVCGEVGHRTRPLNSVVIQTLDQDIGIGPTQLWLFQFLPIPFAVGQSFKLFQLTEVLSTLP</sequence>
<evidence type="ECO:0000313" key="8">
    <source>
        <dbReference type="Proteomes" id="UP001214576"/>
    </source>
</evidence>
<feature type="compositionally biased region" description="Low complexity" evidence="5">
    <location>
        <begin position="299"/>
        <end position="310"/>
    </location>
</feature>
<dbReference type="InterPro" id="IPR036910">
    <property type="entry name" value="HMG_box_dom_sf"/>
</dbReference>
<organism evidence="7 8">
    <name type="scientific">Ovis ammon polii</name>
    <dbReference type="NCBI Taxonomy" id="230172"/>
    <lineage>
        <taxon>Eukaryota</taxon>
        <taxon>Metazoa</taxon>
        <taxon>Chordata</taxon>
        <taxon>Craniata</taxon>
        <taxon>Vertebrata</taxon>
        <taxon>Euteleostomi</taxon>
        <taxon>Mammalia</taxon>
        <taxon>Eutheria</taxon>
        <taxon>Laurasiatheria</taxon>
        <taxon>Artiodactyla</taxon>
        <taxon>Ruminantia</taxon>
        <taxon>Pecora</taxon>
        <taxon>Bovidae</taxon>
        <taxon>Caprinae</taxon>
        <taxon>Ovis</taxon>
    </lineage>
</organism>
<feature type="compositionally biased region" description="Basic and acidic residues" evidence="5">
    <location>
        <begin position="318"/>
        <end position="334"/>
    </location>
</feature>
<evidence type="ECO:0000256" key="5">
    <source>
        <dbReference type="SAM" id="MobiDB-lite"/>
    </source>
</evidence>
<accession>A0AAD4TX13</accession>
<dbReference type="InterPro" id="IPR051365">
    <property type="entry name" value="TOX_HMG-box_domain"/>
</dbReference>
<dbReference type="EMBL" id="JAKZEL010000019">
    <property type="protein sequence ID" value="KAI4534217.1"/>
    <property type="molecule type" value="Genomic_DNA"/>
</dbReference>
<reference evidence="7" key="1">
    <citation type="submission" date="2022-03" db="EMBL/GenBank/DDBJ databases">
        <title>Genomic analyses of argali, domestic sheep and their hybrids provide insights into chromosomal evolution, heterosis and genetic basis of agronomic traits.</title>
        <authorList>
            <person name="Li M."/>
        </authorList>
    </citation>
    <scope>NUCLEOTIDE SEQUENCE</scope>
    <source>
        <strain evidence="7">CAU-MHL-2022a</strain>
        <tissue evidence="7">Skin</tissue>
    </source>
</reference>
<comment type="subcellular location">
    <subcellularLocation>
        <location evidence="1">Nucleus</location>
    </subcellularLocation>
</comment>
<dbReference type="GO" id="GO:0006357">
    <property type="term" value="P:regulation of transcription by RNA polymerase II"/>
    <property type="evidence" value="ECO:0007669"/>
    <property type="project" value="TreeGrafter"/>
</dbReference>
<dbReference type="InterPro" id="IPR009071">
    <property type="entry name" value="HMG_box_dom"/>
</dbReference>
<protein>
    <recommendedName>
        <fullName evidence="6">HMG box domain-containing protein</fullName>
    </recommendedName>
</protein>
<dbReference type="Gene3D" id="1.10.30.10">
    <property type="entry name" value="High mobility group box domain"/>
    <property type="match status" value="1"/>
</dbReference>
<evidence type="ECO:0000256" key="2">
    <source>
        <dbReference type="ARBA" id="ARBA00023125"/>
    </source>
</evidence>
<keyword evidence="2 4" id="KW-0238">DNA-binding</keyword>
<keyword evidence="8" id="KW-1185">Reference proteome</keyword>
<evidence type="ECO:0000256" key="3">
    <source>
        <dbReference type="ARBA" id="ARBA00023242"/>
    </source>
</evidence>
<feature type="region of interest" description="Disordered" evidence="5">
    <location>
        <begin position="432"/>
        <end position="454"/>
    </location>
</feature>
<evidence type="ECO:0000256" key="1">
    <source>
        <dbReference type="ARBA" id="ARBA00004123"/>
    </source>
</evidence>
<feature type="DNA-binding region" description="HMG box" evidence="4">
    <location>
        <begin position="350"/>
        <end position="418"/>
    </location>
</feature>
<dbReference type="SMART" id="SM00398">
    <property type="entry name" value="HMG"/>
    <property type="match status" value="1"/>
</dbReference>
<dbReference type="AlphaFoldDB" id="A0AAD4TX13"/>
<dbReference type="Proteomes" id="UP001214576">
    <property type="component" value="Unassembled WGS sequence"/>
</dbReference>
<evidence type="ECO:0000256" key="4">
    <source>
        <dbReference type="PROSITE-ProRule" id="PRU00267"/>
    </source>
</evidence>
<proteinExistence type="predicted"/>